<sequence length="79" mass="9328">MQAFCGLRNRIQFRELRARTMRSTYSRREIRNLIRNCKIVGLISEDGQDLVVKLKAPVRNDNQRKKPLRFIEKLVAAEV</sequence>
<name>A0ABM9HYE6_9GAMM</name>
<evidence type="ECO:0000313" key="2">
    <source>
        <dbReference type="Proteomes" id="UP001162030"/>
    </source>
</evidence>
<dbReference type="Proteomes" id="UP001162030">
    <property type="component" value="Chromosome"/>
</dbReference>
<keyword evidence="2" id="KW-1185">Reference proteome</keyword>
<organism evidence="1 2">
    <name type="scientific">Methylocaldum szegediense</name>
    <dbReference type="NCBI Taxonomy" id="73780"/>
    <lineage>
        <taxon>Bacteria</taxon>
        <taxon>Pseudomonadati</taxon>
        <taxon>Pseudomonadota</taxon>
        <taxon>Gammaproteobacteria</taxon>
        <taxon>Methylococcales</taxon>
        <taxon>Methylococcaceae</taxon>
        <taxon>Methylocaldum</taxon>
    </lineage>
</organism>
<gene>
    <name evidence="1" type="ORF">MSZNOR_0991</name>
</gene>
<protein>
    <submittedName>
        <fullName evidence="1">Uncharacterized protein</fullName>
    </submittedName>
</protein>
<proteinExistence type="predicted"/>
<evidence type="ECO:0000313" key="1">
    <source>
        <dbReference type="EMBL" id="CAI8768930.1"/>
    </source>
</evidence>
<dbReference type="EMBL" id="OX458333">
    <property type="protein sequence ID" value="CAI8768930.1"/>
    <property type="molecule type" value="Genomic_DNA"/>
</dbReference>
<accession>A0ABM9HYE6</accession>
<reference evidence="1 2" key="1">
    <citation type="submission" date="2023-03" db="EMBL/GenBank/DDBJ databases">
        <authorList>
            <person name="Pearce D."/>
        </authorList>
    </citation>
    <scope>NUCLEOTIDE SEQUENCE [LARGE SCALE GENOMIC DNA]</scope>
    <source>
        <strain evidence="1">Msz</strain>
    </source>
</reference>